<feature type="region of interest" description="Disordered" evidence="1">
    <location>
        <begin position="624"/>
        <end position="687"/>
    </location>
</feature>
<dbReference type="PROSITE" id="PS50948">
    <property type="entry name" value="PAN"/>
    <property type="match status" value="3"/>
</dbReference>
<evidence type="ECO:0000256" key="1">
    <source>
        <dbReference type="SAM" id="MobiDB-lite"/>
    </source>
</evidence>
<dbReference type="PANTHER" id="PTHR47327">
    <property type="entry name" value="FI18240P1-RELATED"/>
    <property type="match status" value="1"/>
</dbReference>
<feature type="domain" description="ZP" evidence="3">
    <location>
        <begin position="1121"/>
        <end position="1368"/>
    </location>
</feature>
<keyword evidence="5" id="KW-1185">Reference proteome</keyword>
<gene>
    <name evidence="4" type="ORF">DERF_000378</name>
</gene>
<sequence>MFLNDSKLTSSSSLSSLSVNYRIKTTTIMVPLVSFLAALRILTEAQICNNGEGKIVFEKVSANSFQSPVTGELFSNDSQYEIITRKNVPPLKVLEECFHHCLEDRVNKIGTCSRFDFLPGKRTDDRQSNVRKRTPKNVGEIKGRFLAQYDQSSCVLYNKANGTINWDDISDNHGSVWQFDKICLSAQHINKNCPNRPFVFEKIPSYKLIDDKHGKEFTVQNKNECENKCLIERDFTCRSASFMSMTNKCHLSPSNRHVAPSEFKSDVQYEYLENMCLKNNEMCKWNILISENQKQLDSKYEKHSIVTSSMNNCSTSCLESLDKYGFVCRSFMFDEPSEQCILYDEDPTNLVGNSTEAEMNFITSNGNLYRVLCSTDDKDKELDNKTLECYRHKRLRGRHQMETYTRNFYDCLTDCLKKFGHNCRSIEYSHVQQICRFSTRSVVGPISPADNDALIDDELFDYYQFMWNDEPHNQSHNGSNGVQDSIETSYSQPGNYKNFILPVDRARDRNHHRGGFAYNTNNVRPSSSSSSSSSSTSPQQPNSQIHPTPAYTFHIEQKQQPEIDGYDRVNEIYPMSQPSKPGFDRMKSNQRFSTINYGEPSITIQINLINKFQLDPNYEIHHHTQAQPDSRTFVDSRTSSNGDQNNQIYPGTPKPDGNPSIFNVPQQQESEFTTYNPKHNNNDNAIQFDPRSLPNQPMPNHHNIGNVIQPSIYNGIYPPSTYVYQQSHSSHYRTPTLNQIGYRSQMPIQSNGASSYRVLSTYGSGIQSSQPGYDVQSSTDMYRNQIAYPSPTYTYHVEQRRQPADDISHDVQSIQSQIYPVPSNPDTQIYTIQQQRLSHPNGTGLRTSPTPSSRSHQQSASTLKNNHPTINRAGGSNQSIIMAPNEFKQRISMHYPGQTFRTKGGGYSMPRIQNNGIISGGHPIGNTYTNYTSYMPYTGRSPYIQAPFAGIHQHQITSTASIPSSPNREHYMFPAQQQQQISYDRYGHLLPGSTKGSMSGQNSITSPGCTNTEITMVSFRKMGLSSRLKSKHIYKVARAERLEECERYCVETKDFICKSFNFRPFFPDNCELSSVDTKKFKLEDTNHFEHNTQFDYYERDESHQPNTAVSNGMDCFEVLQTCSPDGMELKLKTPDGFYGRIYTYGFYDSCFFDGNGGTTSVLKISKPNGFPRCGTQQINPDAMTNIVVVQFNDYVQTSRDKKYNLTCYISGPGEAVVTSNYLDTKTDGRHPMQIEHLPAQNVLTSNIVLRILYRGTPTNTIVVGDLLTFRLEARNQYRFNGYYNDIFATNVIAKDPYTGRQVLLIDSRGCPVDLYVFPELHKTPDGALEAEFYAFKIPDSNFLVFQATVRTCKGPCEPVICKERNRGGGGGGSSSVKGGAVSNSYMDFPSWGRKRRSISNVTVEQPNKRLKQKNSSNKNYQQQQQTNQDEEEVHELLRVYLSPEDVPEPEMLRRPSLTEQSTISSNAIAIDKMCIDKTAYYILFIFTNNKRIIVENDGVTGWMSNGWQRMSSLFRKRHHHCRPFSITSPPMKPSLLNGLYGHHQLQRTYHTSTPLSSPSVSYINDDQIYNNLNTTCNGHISNIERSRSLQSLMVNKDQINKTTIAVNYD</sequence>
<dbReference type="InterPro" id="IPR052774">
    <property type="entry name" value="Celegans_DevNeuronal_Protein"/>
</dbReference>
<feature type="region of interest" description="Disordered" evidence="1">
    <location>
        <begin position="510"/>
        <end position="547"/>
    </location>
</feature>
<dbReference type="PROSITE" id="PS51034">
    <property type="entry name" value="ZP_2"/>
    <property type="match status" value="1"/>
</dbReference>
<feature type="domain" description="Apple" evidence="2">
    <location>
        <begin position="1009"/>
        <end position="1101"/>
    </location>
</feature>
<organism evidence="4 5">
    <name type="scientific">Dermatophagoides farinae</name>
    <name type="common">American house dust mite</name>
    <dbReference type="NCBI Taxonomy" id="6954"/>
    <lineage>
        <taxon>Eukaryota</taxon>
        <taxon>Metazoa</taxon>
        <taxon>Ecdysozoa</taxon>
        <taxon>Arthropoda</taxon>
        <taxon>Chelicerata</taxon>
        <taxon>Arachnida</taxon>
        <taxon>Acari</taxon>
        <taxon>Acariformes</taxon>
        <taxon>Sarcoptiformes</taxon>
        <taxon>Astigmata</taxon>
        <taxon>Psoroptidia</taxon>
        <taxon>Analgoidea</taxon>
        <taxon>Pyroglyphidae</taxon>
        <taxon>Dermatophagoidinae</taxon>
        <taxon>Dermatophagoides</taxon>
    </lineage>
</organism>
<dbReference type="SMART" id="SM00241">
    <property type="entry name" value="ZP"/>
    <property type="match status" value="1"/>
</dbReference>
<dbReference type="InterPro" id="IPR001507">
    <property type="entry name" value="ZP_dom"/>
</dbReference>
<evidence type="ECO:0000313" key="4">
    <source>
        <dbReference type="EMBL" id="KAH9526277.1"/>
    </source>
</evidence>
<dbReference type="GO" id="GO:0009653">
    <property type="term" value="P:anatomical structure morphogenesis"/>
    <property type="evidence" value="ECO:0007669"/>
    <property type="project" value="TreeGrafter"/>
</dbReference>
<accession>A0A922I8J5</accession>
<comment type="caution">
    <text evidence="4">The sequence shown here is derived from an EMBL/GenBank/DDBJ whole genome shotgun (WGS) entry which is preliminary data.</text>
</comment>
<feature type="compositionally biased region" description="Low complexity" evidence="1">
    <location>
        <begin position="525"/>
        <end position="544"/>
    </location>
</feature>
<dbReference type="SUPFAM" id="SSF57414">
    <property type="entry name" value="Hairpin loop containing domain-like"/>
    <property type="match status" value="4"/>
</dbReference>
<dbReference type="CDD" id="cd01099">
    <property type="entry name" value="PAN_AP_HGF"/>
    <property type="match status" value="3"/>
</dbReference>
<proteinExistence type="predicted"/>
<feature type="compositionally biased region" description="Low complexity" evidence="1">
    <location>
        <begin position="1413"/>
        <end position="1427"/>
    </location>
</feature>
<protein>
    <submittedName>
        <fullName evidence="4">Uncharacterized protein</fullName>
    </submittedName>
</protein>
<evidence type="ECO:0000259" key="2">
    <source>
        <dbReference type="PROSITE" id="PS50948"/>
    </source>
</evidence>
<evidence type="ECO:0000313" key="5">
    <source>
        <dbReference type="Proteomes" id="UP000790347"/>
    </source>
</evidence>
<dbReference type="EMBL" id="ASGP02000001">
    <property type="protein sequence ID" value="KAH9526277.1"/>
    <property type="molecule type" value="Genomic_DNA"/>
</dbReference>
<evidence type="ECO:0000259" key="3">
    <source>
        <dbReference type="PROSITE" id="PS51034"/>
    </source>
</evidence>
<dbReference type="Gene3D" id="3.50.4.10">
    <property type="entry name" value="Hepatocyte Growth Factor"/>
    <property type="match status" value="4"/>
</dbReference>
<dbReference type="PANTHER" id="PTHR47327:SF9">
    <property type="entry name" value="NO MECHANORECEPTOR POTENTIAL A, ISOFORM A"/>
    <property type="match status" value="1"/>
</dbReference>
<dbReference type="SMART" id="SM00473">
    <property type="entry name" value="PAN_AP"/>
    <property type="match status" value="4"/>
</dbReference>
<reference evidence="4" key="2">
    <citation type="journal article" date="2022" name="Res Sq">
        <title>Comparative Genomics Reveals Insights into the Divergent Evolution of Astigmatic Mites and Household Pest Adaptations.</title>
        <authorList>
            <person name="Xiong Q."/>
            <person name="Wan A.T.-Y."/>
            <person name="Liu X.-Y."/>
            <person name="Fung C.S.-H."/>
            <person name="Xiao X."/>
            <person name="Malainual N."/>
            <person name="Hou J."/>
            <person name="Wang L."/>
            <person name="Wang M."/>
            <person name="Yang K."/>
            <person name="Cui Y."/>
            <person name="Leung E."/>
            <person name="Nong W."/>
            <person name="Shin S.-K."/>
            <person name="Au S."/>
            <person name="Jeong K.Y."/>
            <person name="Chew F.T."/>
            <person name="Hui J."/>
            <person name="Leung T.F."/>
            <person name="Tungtrongchitr A."/>
            <person name="Zhong N."/>
            <person name="Liu Z."/>
            <person name="Tsui S."/>
        </authorList>
    </citation>
    <scope>NUCLEOTIDE SEQUENCE</scope>
    <source>
        <strain evidence="4">Derf</strain>
        <tissue evidence="4">Whole organism</tissue>
    </source>
</reference>
<reference evidence="4" key="1">
    <citation type="submission" date="2013-05" db="EMBL/GenBank/DDBJ databases">
        <authorList>
            <person name="Yim A.K.Y."/>
            <person name="Chan T.F."/>
            <person name="Ji K.M."/>
            <person name="Liu X.Y."/>
            <person name="Zhou J.W."/>
            <person name="Li R.Q."/>
            <person name="Yang K.Y."/>
            <person name="Li J."/>
            <person name="Li M."/>
            <person name="Law P.T.W."/>
            <person name="Wu Y.L."/>
            <person name="Cai Z.L."/>
            <person name="Qin H."/>
            <person name="Bao Y."/>
            <person name="Leung R.K.K."/>
            <person name="Ng P.K.S."/>
            <person name="Zou J."/>
            <person name="Zhong X.J."/>
            <person name="Ran P.X."/>
            <person name="Zhong N.S."/>
            <person name="Liu Z.G."/>
            <person name="Tsui S.K.W."/>
        </authorList>
    </citation>
    <scope>NUCLEOTIDE SEQUENCE</scope>
    <source>
        <strain evidence="4">Derf</strain>
        <tissue evidence="4">Whole organism</tissue>
    </source>
</reference>
<feature type="compositionally biased region" description="Polar residues" evidence="1">
    <location>
        <begin position="625"/>
        <end position="649"/>
    </location>
</feature>
<feature type="domain" description="Apple" evidence="2">
    <location>
        <begin position="283"/>
        <end position="373"/>
    </location>
</feature>
<name>A0A922I8J5_DERFA</name>
<dbReference type="Proteomes" id="UP000790347">
    <property type="component" value="Unassembled WGS sequence"/>
</dbReference>
<dbReference type="Pfam" id="PF00024">
    <property type="entry name" value="PAN_1"/>
    <property type="match status" value="4"/>
</dbReference>
<feature type="region of interest" description="Disordered" evidence="1">
    <location>
        <begin position="1397"/>
        <end position="1431"/>
    </location>
</feature>
<dbReference type="InterPro" id="IPR003609">
    <property type="entry name" value="Pan_app"/>
</dbReference>
<feature type="region of interest" description="Disordered" evidence="1">
    <location>
        <begin position="837"/>
        <end position="877"/>
    </location>
</feature>
<feature type="compositionally biased region" description="Polar residues" evidence="1">
    <location>
        <begin position="660"/>
        <end position="685"/>
    </location>
</feature>
<feature type="domain" description="Apple" evidence="2">
    <location>
        <begin position="193"/>
        <end position="276"/>
    </location>
</feature>